<reference evidence="2 3" key="1">
    <citation type="submission" date="2023-04" db="EMBL/GenBank/DDBJ databases">
        <title>Fusibacter bizertensis strain WBS, isolated from littoral bottom sediments of the Arctic seas - biochemical and genomic analysis.</title>
        <authorList>
            <person name="Brioukhanov A.L."/>
        </authorList>
    </citation>
    <scope>NUCLEOTIDE SEQUENCE [LARGE SCALE GENOMIC DNA]</scope>
    <source>
        <strain evidence="2 3">WBS</strain>
    </source>
</reference>
<dbReference type="EMBL" id="JARYZI010000001">
    <property type="protein sequence ID" value="MDH8677103.1"/>
    <property type="molecule type" value="Genomic_DNA"/>
</dbReference>
<keyword evidence="1" id="KW-0472">Membrane</keyword>
<evidence type="ECO:0008006" key="4">
    <source>
        <dbReference type="Google" id="ProtNLM"/>
    </source>
</evidence>
<evidence type="ECO:0000313" key="3">
    <source>
        <dbReference type="Proteomes" id="UP001158045"/>
    </source>
</evidence>
<protein>
    <recommendedName>
        <fullName evidence="4">LytR/CpsA/Psr regulator C-terminal domain-containing protein</fullName>
    </recommendedName>
</protein>
<keyword evidence="1" id="KW-1133">Transmembrane helix</keyword>
<organism evidence="2 3">
    <name type="scientific">Fusibacter bizertensis</name>
    <dbReference type="NCBI Taxonomy" id="1488331"/>
    <lineage>
        <taxon>Bacteria</taxon>
        <taxon>Bacillati</taxon>
        <taxon>Bacillota</taxon>
        <taxon>Clostridia</taxon>
        <taxon>Eubacteriales</taxon>
        <taxon>Eubacteriales Family XII. Incertae Sedis</taxon>
        <taxon>Fusibacter</taxon>
    </lineage>
</organism>
<comment type="caution">
    <text evidence="2">The sequence shown here is derived from an EMBL/GenBank/DDBJ whole genome shotgun (WGS) entry which is preliminary data.</text>
</comment>
<dbReference type="RefSeq" id="WP_281092899.1">
    <property type="nucleotide sequence ID" value="NZ_JARYZI010000001.1"/>
</dbReference>
<name>A0ABT6N9L4_9FIRM</name>
<proteinExistence type="predicted"/>
<sequence length="288" mass="32345">MSERMNELFTLTQKAQKMEMINEEIALGIYLDIFDNYTPKISKTYESAIRLLEKRQRYVEAEVICSKAIELIKADEISGTLDKFETIKERLDRKIMELSPADIKPQRKKFKLTKTHLILLVVILALIFMILKFTTPFDDLNVDLDGKESLNGGEGVYKVTTESSELTYPVTEAMIDIATSELKKNIDVSDASVIPQDNTLGIAIIIKPGTSQERAVELTEAYLKSLSGAAAAAYSDLKAPTKETLGELYDYYELVITVGTSTKPEDFIAKGTKVRGASSIYWRNMDNQ</sequence>
<gene>
    <name evidence="2" type="ORF">QE109_03025</name>
</gene>
<evidence type="ECO:0000313" key="2">
    <source>
        <dbReference type="EMBL" id="MDH8677103.1"/>
    </source>
</evidence>
<keyword evidence="1" id="KW-0812">Transmembrane</keyword>
<accession>A0ABT6N9L4</accession>
<keyword evidence="3" id="KW-1185">Reference proteome</keyword>
<evidence type="ECO:0000256" key="1">
    <source>
        <dbReference type="SAM" id="Phobius"/>
    </source>
</evidence>
<feature type="transmembrane region" description="Helical" evidence="1">
    <location>
        <begin position="117"/>
        <end position="134"/>
    </location>
</feature>
<dbReference type="Proteomes" id="UP001158045">
    <property type="component" value="Unassembled WGS sequence"/>
</dbReference>